<accession>A0A318LIG4</accession>
<organism evidence="3 4">
    <name type="scientific">Prauserella flavalba</name>
    <dbReference type="NCBI Taxonomy" id="1477506"/>
    <lineage>
        <taxon>Bacteria</taxon>
        <taxon>Bacillati</taxon>
        <taxon>Actinomycetota</taxon>
        <taxon>Actinomycetes</taxon>
        <taxon>Pseudonocardiales</taxon>
        <taxon>Pseudonocardiaceae</taxon>
        <taxon>Prauserella</taxon>
    </lineage>
</organism>
<evidence type="ECO:0000259" key="2">
    <source>
        <dbReference type="Pfam" id="PF01476"/>
    </source>
</evidence>
<reference evidence="3 4" key="1">
    <citation type="submission" date="2016-07" db="EMBL/GenBank/DDBJ databases">
        <title>Draft genome sequence of Prauserella sp. YIM 121212, isolated from alkaline soil.</title>
        <authorList>
            <person name="Ruckert C."/>
            <person name="Albersmeier A."/>
            <person name="Jiang C.-L."/>
            <person name="Jiang Y."/>
            <person name="Kalinowski J."/>
            <person name="Schneider O."/>
            <person name="Winkler A."/>
            <person name="Zotchev S.B."/>
        </authorList>
    </citation>
    <scope>NUCLEOTIDE SEQUENCE [LARGE SCALE GENOMIC DNA]</scope>
    <source>
        <strain evidence="3 4">YIM 121212</strain>
    </source>
</reference>
<evidence type="ECO:0000313" key="3">
    <source>
        <dbReference type="EMBL" id="PXY28750.1"/>
    </source>
</evidence>
<dbReference type="Gene3D" id="3.10.350.10">
    <property type="entry name" value="LysM domain"/>
    <property type="match status" value="1"/>
</dbReference>
<keyword evidence="4" id="KW-1185">Reference proteome</keyword>
<dbReference type="InterPro" id="IPR036779">
    <property type="entry name" value="LysM_dom_sf"/>
</dbReference>
<dbReference type="Pfam" id="PF01476">
    <property type="entry name" value="LysM"/>
    <property type="match status" value="1"/>
</dbReference>
<dbReference type="RefSeq" id="WP_110340231.1">
    <property type="nucleotide sequence ID" value="NZ_MASU01000009.1"/>
</dbReference>
<proteinExistence type="predicted"/>
<dbReference type="AlphaFoldDB" id="A0A318LIG4"/>
<evidence type="ECO:0000313" key="4">
    <source>
        <dbReference type="Proteomes" id="UP000247892"/>
    </source>
</evidence>
<dbReference type="InterPro" id="IPR018392">
    <property type="entry name" value="LysM"/>
</dbReference>
<keyword evidence="1" id="KW-1133">Transmembrane helix</keyword>
<evidence type="ECO:0000256" key="1">
    <source>
        <dbReference type="SAM" id="Phobius"/>
    </source>
</evidence>
<dbReference type="OrthoDB" id="3699712at2"/>
<sequence>MSVVVEREVREIGRVQHPGRVVRRSRTGETRRPPTRARVVAGRRPAGVATCAPRPVAPRWPLLLALGAAVCLGMVGLGLFAGGIAGGGEAGVPSGTVVVSVAPGDTLWDLAERAAPGSDPAAVVERIQELNGLTGAQVDAGTPLVVPAGG</sequence>
<keyword evidence="1" id="KW-0812">Transmembrane</keyword>
<feature type="transmembrane region" description="Helical" evidence="1">
    <location>
        <begin position="62"/>
        <end position="85"/>
    </location>
</feature>
<gene>
    <name evidence="3" type="ORF">BA062_23190</name>
</gene>
<feature type="domain" description="LysM" evidence="2">
    <location>
        <begin position="101"/>
        <end position="147"/>
    </location>
</feature>
<comment type="caution">
    <text evidence="3">The sequence shown here is derived from an EMBL/GenBank/DDBJ whole genome shotgun (WGS) entry which is preliminary data.</text>
</comment>
<dbReference type="Proteomes" id="UP000247892">
    <property type="component" value="Unassembled WGS sequence"/>
</dbReference>
<dbReference type="EMBL" id="MASU01000009">
    <property type="protein sequence ID" value="PXY28750.1"/>
    <property type="molecule type" value="Genomic_DNA"/>
</dbReference>
<dbReference type="CDD" id="cd00118">
    <property type="entry name" value="LysM"/>
    <property type="match status" value="1"/>
</dbReference>
<name>A0A318LIG4_9PSEU</name>
<keyword evidence="1" id="KW-0472">Membrane</keyword>
<protein>
    <recommendedName>
        <fullName evidence="2">LysM domain-containing protein</fullName>
    </recommendedName>
</protein>